<dbReference type="EMBL" id="QJJR01000003">
    <property type="protein sequence ID" value="PXW92239.1"/>
    <property type="molecule type" value="Genomic_DNA"/>
</dbReference>
<keyword evidence="3" id="KW-1185">Reference proteome</keyword>
<evidence type="ECO:0008006" key="4">
    <source>
        <dbReference type="Google" id="ProtNLM"/>
    </source>
</evidence>
<dbReference type="RefSeq" id="WP_110250861.1">
    <property type="nucleotide sequence ID" value="NZ_QJJR01000003.1"/>
</dbReference>
<organism evidence="2 3">
    <name type="scientific">Streptohalobacillus salinus</name>
    <dbReference type="NCBI Taxonomy" id="621096"/>
    <lineage>
        <taxon>Bacteria</taxon>
        <taxon>Bacillati</taxon>
        <taxon>Bacillota</taxon>
        <taxon>Bacilli</taxon>
        <taxon>Bacillales</taxon>
        <taxon>Bacillaceae</taxon>
        <taxon>Streptohalobacillus</taxon>
    </lineage>
</organism>
<evidence type="ECO:0000313" key="3">
    <source>
        <dbReference type="Proteomes" id="UP000247922"/>
    </source>
</evidence>
<proteinExistence type="predicted"/>
<comment type="caution">
    <text evidence="2">The sequence shown here is derived from an EMBL/GenBank/DDBJ whole genome shotgun (WGS) entry which is preliminary data.</text>
</comment>
<reference evidence="2 3" key="1">
    <citation type="submission" date="2018-05" db="EMBL/GenBank/DDBJ databases">
        <title>Genomic Encyclopedia of Type Strains, Phase IV (KMG-IV): sequencing the most valuable type-strain genomes for metagenomic binning, comparative biology and taxonomic classification.</title>
        <authorList>
            <person name="Goeker M."/>
        </authorList>
    </citation>
    <scope>NUCLEOTIDE SEQUENCE [LARGE SCALE GENOMIC DNA]</scope>
    <source>
        <strain evidence="2 3">DSM 22440</strain>
    </source>
</reference>
<evidence type="ECO:0000313" key="2">
    <source>
        <dbReference type="EMBL" id="PXW92239.1"/>
    </source>
</evidence>
<gene>
    <name evidence="2" type="ORF">DES38_103258</name>
</gene>
<dbReference type="OrthoDB" id="2970578at2"/>
<sequence length="165" mass="18649">MNKIIVLLSMVLLTACSTNTETSPEKEPSRVEDDQTMTETALFFQSEEKGIMIEEANNFSFVAEKSNTVSFQKEDLKAIISVLTPTNDLTNVKQALKDGSGNITVIEETDGYLAFQSNHAEPIRTEVYLTVTGSHTYVTTFMMKAPEYEQYFSDIEHFRDALTFY</sequence>
<dbReference type="PROSITE" id="PS51257">
    <property type="entry name" value="PROKAR_LIPOPROTEIN"/>
    <property type="match status" value="1"/>
</dbReference>
<keyword evidence="1" id="KW-0732">Signal</keyword>
<accession>A0A2V3WCE2</accession>
<feature type="chain" id="PRO_5039515628" description="PsbP protein" evidence="1">
    <location>
        <begin position="21"/>
        <end position="165"/>
    </location>
</feature>
<dbReference type="Proteomes" id="UP000247922">
    <property type="component" value="Unassembled WGS sequence"/>
</dbReference>
<name>A0A2V3WCE2_9BACI</name>
<evidence type="ECO:0000256" key="1">
    <source>
        <dbReference type="SAM" id="SignalP"/>
    </source>
</evidence>
<feature type="signal peptide" evidence="1">
    <location>
        <begin position="1"/>
        <end position="20"/>
    </location>
</feature>
<protein>
    <recommendedName>
        <fullName evidence="4">PsbP protein</fullName>
    </recommendedName>
</protein>
<dbReference type="AlphaFoldDB" id="A0A2V3WCE2"/>